<dbReference type="InterPro" id="IPR011009">
    <property type="entry name" value="Kinase-like_dom_sf"/>
</dbReference>
<dbReference type="Gene3D" id="1.10.510.10">
    <property type="entry name" value="Transferase(Phosphotransferase) domain 1"/>
    <property type="match status" value="1"/>
</dbReference>
<keyword evidence="3" id="KW-0406">Ion transport</keyword>
<organism evidence="14 15">
    <name type="scientific">Podila minutissima</name>
    <dbReference type="NCBI Taxonomy" id="64525"/>
    <lineage>
        <taxon>Eukaryota</taxon>
        <taxon>Fungi</taxon>
        <taxon>Fungi incertae sedis</taxon>
        <taxon>Mucoromycota</taxon>
        <taxon>Mortierellomycotina</taxon>
        <taxon>Mortierellomycetes</taxon>
        <taxon>Mortierellales</taxon>
        <taxon>Mortierellaceae</taxon>
        <taxon>Podila</taxon>
    </lineage>
</organism>
<evidence type="ECO:0000256" key="7">
    <source>
        <dbReference type="ARBA" id="ARBA00022840"/>
    </source>
</evidence>
<dbReference type="PANTHER" id="PTHR31632">
    <property type="entry name" value="IRON TRANSPORTER FTH1"/>
    <property type="match status" value="1"/>
</dbReference>
<evidence type="ECO:0000256" key="11">
    <source>
        <dbReference type="SAM" id="MobiDB-lite"/>
    </source>
</evidence>
<keyword evidence="15" id="KW-1185">Reference proteome</keyword>
<feature type="transmembrane region" description="Helical" evidence="12">
    <location>
        <begin position="747"/>
        <end position="767"/>
    </location>
</feature>
<feature type="compositionally biased region" description="Polar residues" evidence="11">
    <location>
        <begin position="504"/>
        <end position="519"/>
    </location>
</feature>
<dbReference type="Gene3D" id="3.30.200.20">
    <property type="entry name" value="Phosphorylase Kinase, domain 1"/>
    <property type="match status" value="1"/>
</dbReference>
<protein>
    <submittedName>
        <fullName evidence="14">High-affinity iron permease</fullName>
    </submittedName>
</protein>
<keyword evidence="4" id="KW-0418">Kinase</keyword>
<feature type="binding site" evidence="10">
    <location>
        <position position="310"/>
    </location>
    <ligand>
        <name>ATP</name>
        <dbReference type="ChEBI" id="CHEBI:30616"/>
    </ligand>
</feature>
<comment type="subcellular location">
    <subcellularLocation>
        <location evidence="1">Membrane</location>
        <topology evidence="1">Multi-pass membrane protein</topology>
    </subcellularLocation>
</comment>
<sequence>MTPQHQSTVTMDPDALNGAAADDGMEIDREEYSQDISMSSSLPTSFLSTPRAFGGRRVSTPAVESPVEYQPTAVPPKPRKMLDLDHWDRDSGNDIAATPSKSFGVARTLGQPLVHESSPTPEGGSLLGKHPHSSSPSLAEGRLRSKGPNNYINFPKPPKFTLTESLAKGKQPAFTAPAGSDLVPLPTPPAPLGFSPLFQPSSRRSSIESNESENPFLGSSKPKLNFTLDYLVESQWYSDYPHHITKEYLDELFQLDKRVMFTSIKTGPRNYPDYLTTNYFVSTSTLGQGDFAEVLKVQSKTNKEFYAIKKLRRTVQGAHERKKYLNEVRNMWQIERSPHVLQLLEAWEQKGQIYMKMELCKLGSLRSALRAQKKYGGFDEKRIWKCLTDLATGLRAIHDSNIIHMDLKPGNVFISSTGSLRVGDFGHSITYPVQEKDIAEGDKYYMAQELLNQKCGKFSDVFSLGMIVYEMVTNRTDSLPGEGPEWHRLRDGELGLEDFATPEAASTASDSRPASPTSTPGSRGPESLLSSGSSLSESVLSSPLMDQNILTVPTVSSKIGAQTRLFSSSMLNVIKELMQPEFECRPTVAAIQNTTEAAIIVSVLLSFLSQVLTDESPMRKKLARQVWAGTGLGLLISIGIGAAFIVIWNKYATNLWAASEGIWVGSFSFLASIMITVMGIAMLRTNQMQEKWKVKLAKAMDDENARGLSNQSRKYALFLLPLITVLREGLEAVVFIGGVTFSEKTRAIPIAVIAGVALGLLIGFAIYSGGNKMRLHPFFVGSTCLLLLLAAGLVSKGIAAFEADHWNRVTGAASDDAGTYDPRINVWELKCCDPKQPDAGFWQLFNALFGWSNVASYFSVSGYILYWAIVIVSLVRLKLKRQRTVEKPLLGSSLGSTTSDLSDYDEDQDSDIYHPVLASPLRFTSDLTLGEEATFSNHGSSTGHPGGLGHMTRRHETHYSSPGSGSGIGAGSALDSSSTERLALHSLPPQRPPTPLKRLAIGGQDVLGQGKKQD</sequence>
<dbReference type="InterPro" id="IPR001245">
    <property type="entry name" value="Ser-Thr/Tyr_kinase_cat_dom"/>
</dbReference>
<gene>
    <name evidence="14" type="primary">FTR1_2</name>
    <name evidence="14" type="ORF">BG006_006925</name>
</gene>
<evidence type="ECO:0000313" key="14">
    <source>
        <dbReference type="EMBL" id="KAF9330098.1"/>
    </source>
</evidence>
<feature type="transmembrane region" description="Helical" evidence="12">
    <location>
        <begin position="661"/>
        <end position="683"/>
    </location>
</feature>
<feature type="region of interest" description="Disordered" evidence="11">
    <location>
        <begin position="113"/>
        <end position="157"/>
    </location>
</feature>
<evidence type="ECO:0000256" key="2">
    <source>
        <dbReference type="ARBA" id="ARBA00008333"/>
    </source>
</evidence>
<dbReference type="EMBL" id="JAAAUY010000422">
    <property type="protein sequence ID" value="KAF9330098.1"/>
    <property type="molecule type" value="Genomic_DNA"/>
</dbReference>
<evidence type="ECO:0000256" key="3">
    <source>
        <dbReference type="ARBA" id="ARBA00022496"/>
    </source>
</evidence>
<dbReference type="PANTHER" id="PTHR31632:SF2">
    <property type="entry name" value="PLASMA MEMBRANE IRON PERMEASE"/>
    <property type="match status" value="1"/>
</dbReference>
<dbReference type="InterPro" id="IPR008271">
    <property type="entry name" value="Ser/Thr_kinase_AS"/>
</dbReference>
<evidence type="ECO:0000256" key="4">
    <source>
        <dbReference type="ARBA" id="ARBA00022527"/>
    </source>
</evidence>
<feature type="region of interest" description="Disordered" evidence="11">
    <location>
        <begin position="934"/>
        <end position="1014"/>
    </location>
</feature>
<dbReference type="SUPFAM" id="SSF56112">
    <property type="entry name" value="Protein kinase-like (PK-like)"/>
    <property type="match status" value="1"/>
</dbReference>
<dbReference type="SMART" id="SM00220">
    <property type="entry name" value="S_TKc"/>
    <property type="match status" value="1"/>
</dbReference>
<feature type="transmembrane region" description="Helical" evidence="12">
    <location>
        <begin position="854"/>
        <end position="877"/>
    </location>
</feature>
<feature type="domain" description="Protein kinase" evidence="13">
    <location>
        <begin position="280"/>
        <end position="599"/>
    </location>
</feature>
<keyword evidence="8 12" id="KW-1133">Transmembrane helix</keyword>
<comment type="caution">
    <text evidence="14">The sequence shown here is derived from an EMBL/GenBank/DDBJ whole genome shotgun (WGS) entry which is preliminary data.</text>
</comment>
<feature type="compositionally biased region" description="Low complexity" evidence="11">
    <location>
        <begin position="520"/>
        <end position="534"/>
    </location>
</feature>
<dbReference type="PROSITE" id="PS00107">
    <property type="entry name" value="PROTEIN_KINASE_ATP"/>
    <property type="match status" value="1"/>
</dbReference>
<feature type="transmembrane region" description="Helical" evidence="12">
    <location>
        <begin position="779"/>
        <end position="801"/>
    </location>
</feature>
<keyword evidence="4" id="KW-0808">Transferase</keyword>
<evidence type="ECO:0000256" key="8">
    <source>
        <dbReference type="ARBA" id="ARBA00022989"/>
    </source>
</evidence>
<dbReference type="GO" id="GO:0033573">
    <property type="term" value="C:high-affinity iron permease complex"/>
    <property type="evidence" value="ECO:0007669"/>
    <property type="project" value="InterPro"/>
</dbReference>
<dbReference type="InterPro" id="IPR000719">
    <property type="entry name" value="Prot_kinase_dom"/>
</dbReference>
<feature type="region of interest" description="Disordered" evidence="11">
    <location>
        <begin position="502"/>
        <end position="534"/>
    </location>
</feature>
<comment type="similarity">
    <text evidence="2">Belongs to the oxidase-dependent Fe transporter (OFeT) (TC 9.A.10.1) family.</text>
</comment>
<feature type="compositionally biased region" description="Polar residues" evidence="11">
    <location>
        <begin position="1"/>
        <end position="10"/>
    </location>
</feature>
<evidence type="ECO:0000259" key="13">
    <source>
        <dbReference type="PROSITE" id="PS50011"/>
    </source>
</evidence>
<dbReference type="GO" id="GO:0004672">
    <property type="term" value="F:protein kinase activity"/>
    <property type="evidence" value="ECO:0007669"/>
    <property type="project" value="InterPro"/>
</dbReference>
<keyword evidence="4" id="KW-0723">Serine/threonine-protein kinase</keyword>
<dbReference type="InterPro" id="IPR017441">
    <property type="entry name" value="Protein_kinase_ATP_BS"/>
</dbReference>
<dbReference type="Pfam" id="PF07714">
    <property type="entry name" value="PK_Tyr_Ser-Thr"/>
    <property type="match status" value="1"/>
</dbReference>
<feature type="compositionally biased region" description="Polar residues" evidence="11">
    <location>
        <begin position="934"/>
        <end position="943"/>
    </location>
</feature>
<proteinExistence type="inferred from homology"/>
<dbReference type="Proteomes" id="UP000696485">
    <property type="component" value="Unassembled WGS sequence"/>
</dbReference>
<dbReference type="AlphaFoldDB" id="A0A9P5SKX6"/>
<evidence type="ECO:0000313" key="15">
    <source>
        <dbReference type="Proteomes" id="UP000696485"/>
    </source>
</evidence>
<feature type="transmembrane region" description="Helical" evidence="12">
    <location>
        <begin position="597"/>
        <end position="614"/>
    </location>
</feature>
<feature type="transmembrane region" description="Helical" evidence="12">
    <location>
        <begin position="626"/>
        <end position="649"/>
    </location>
</feature>
<keyword evidence="7 10" id="KW-0067">ATP-binding</keyword>
<dbReference type="GO" id="GO:0015093">
    <property type="term" value="F:ferrous iron transmembrane transporter activity"/>
    <property type="evidence" value="ECO:0007669"/>
    <property type="project" value="TreeGrafter"/>
</dbReference>
<accession>A0A9P5SKX6</accession>
<evidence type="ECO:0000256" key="1">
    <source>
        <dbReference type="ARBA" id="ARBA00004141"/>
    </source>
</evidence>
<feature type="region of interest" description="Disordered" evidence="11">
    <location>
        <begin position="1"/>
        <end position="79"/>
    </location>
</feature>
<keyword evidence="3" id="KW-0410">Iron transport</keyword>
<keyword evidence="9 12" id="KW-0472">Membrane</keyword>
<feature type="compositionally biased region" description="Low complexity" evidence="11">
    <location>
        <begin position="37"/>
        <end position="50"/>
    </location>
</feature>
<feature type="compositionally biased region" description="Low complexity" evidence="11">
    <location>
        <begin position="201"/>
        <end position="214"/>
    </location>
</feature>
<dbReference type="GO" id="GO:0005524">
    <property type="term" value="F:ATP binding"/>
    <property type="evidence" value="ECO:0007669"/>
    <property type="project" value="UniProtKB-UniRule"/>
</dbReference>
<feature type="transmembrane region" description="Helical" evidence="12">
    <location>
        <begin position="715"/>
        <end position="741"/>
    </location>
</feature>
<dbReference type="PROSITE" id="PS50011">
    <property type="entry name" value="PROTEIN_KINASE_DOM"/>
    <property type="match status" value="1"/>
</dbReference>
<keyword evidence="6 10" id="KW-0547">Nucleotide-binding</keyword>
<feature type="region of interest" description="Disordered" evidence="11">
    <location>
        <begin position="193"/>
        <end position="218"/>
    </location>
</feature>
<dbReference type="PROSITE" id="PS00108">
    <property type="entry name" value="PROTEIN_KINASE_ST"/>
    <property type="match status" value="1"/>
</dbReference>
<reference evidence="14" key="1">
    <citation type="journal article" date="2020" name="Fungal Divers.">
        <title>Resolving the Mortierellaceae phylogeny through synthesis of multi-gene phylogenetics and phylogenomics.</title>
        <authorList>
            <person name="Vandepol N."/>
            <person name="Liber J."/>
            <person name="Desiro A."/>
            <person name="Na H."/>
            <person name="Kennedy M."/>
            <person name="Barry K."/>
            <person name="Grigoriev I.V."/>
            <person name="Miller A.N."/>
            <person name="O'Donnell K."/>
            <person name="Stajich J.E."/>
            <person name="Bonito G."/>
        </authorList>
    </citation>
    <scope>NUCLEOTIDE SEQUENCE</scope>
    <source>
        <strain evidence="14">NVP1</strain>
    </source>
</reference>
<keyword evidence="3" id="KW-0813">Transport</keyword>
<dbReference type="Pfam" id="PF03239">
    <property type="entry name" value="FTR1"/>
    <property type="match status" value="1"/>
</dbReference>
<evidence type="ECO:0000256" key="5">
    <source>
        <dbReference type="ARBA" id="ARBA00022692"/>
    </source>
</evidence>
<keyword evidence="5 12" id="KW-0812">Transmembrane</keyword>
<dbReference type="InterPro" id="IPR004923">
    <property type="entry name" value="FTR1/Fip1/EfeU"/>
</dbReference>
<evidence type="ECO:0000256" key="10">
    <source>
        <dbReference type="PROSITE-ProRule" id="PRU10141"/>
    </source>
</evidence>
<evidence type="ECO:0000256" key="6">
    <source>
        <dbReference type="ARBA" id="ARBA00022741"/>
    </source>
</evidence>
<name>A0A9P5SKX6_9FUNG</name>
<evidence type="ECO:0000256" key="9">
    <source>
        <dbReference type="ARBA" id="ARBA00023136"/>
    </source>
</evidence>
<evidence type="ECO:0000256" key="12">
    <source>
        <dbReference type="SAM" id="Phobius"/>
    </source>
</evidence>
<keyword evidence="3" id="KW-0408">Iron</keyword>